<keyword evidence="3" id="KW-1185">Reference proteome</keyword>
<keyword evidence="1" id="KW-0812">Transmembrane</keyword>
<dbReference type="VEuPathDB" id="ToxoDB:EBH_0010410"/>
<evidence type="ECO:0000256" key="1">
    <source>
        <dbReference type="SAM" id="Phobius"/>
    </source>
</evidence>
<gene>
    <name evidence="2" type="ORF">EBH_0010410</name>
</gene>
<dbReference type="EMBL" id="HG710244">
    <property type="protein sequence ID" value="CDJ45954.1"/>
    <property type="molecule type" value="Genomic_DNA"/>
</dbReference>
<sequence length="114" mass="11807">MAARTACASWRVLKTATVFAAASLLVLALLTSADSLAKTIEDGVQGASVGEDSGSPSEHPAPEAGVEARLKPLRKGLGILGLVSAVASTVVFLVILGHTEVRQTASELLWKERL</sequence>
<protein>
    <submittedName>
        <fullName evidence="2">Uncharacterized protein</fullName>
    </submittedName>
</protein>
<reference evidence="2" key="1">
    <citation type="submission" date="2013-10" db="EMBL/GenBank/DDBJ databases">
        <title>Genomic analysis of the causative agents of coccidiosis in chickens.</title>
        <authorList>
            <person name="Reid A.J."/>
            <person name="Blake D."/>
            <person name="Billington K."/>
            <person name="Browne H."/>
            <person name="Dunn M."/>
            <person name="Hung S."/>
            <person name="Kawahara F."/>
            <person name="Miranda-Saavedra D."/>
            <person name="Mourier T."/>
            <person name="Nagra H."/>
            <person name="Otto T.D."/>
            <person name="Rawlings N."/>
            <person name="Sanchez A."/>
            <person name="Sanders M."/>
            <person name="Subramaniam C."/>
            <person name="Tay Y."/>
            <person name="Dear P."/>
            <person name="Doerig C."/>
            <person name="Gruber A."/>
            <person name="Parkinson J."/>
            <person name="Shirley M."/>
            <person name="Wan K.L."/>
            <person name="Berriman M."/>
            <person name="Tomley F."/>
            <person name="Pain A."/>
        </authorList>
    </citation>
    <scope>NUCLEOTIDE SEQUENCE [LARGE SCALE GENOMIC DNA]</scope>
    <source>
        <strain evidence="2">Houghton</strain>
    </source>
</reference>
<evidence type="ECO:0000313" key="2">
    <source>
        <dbReference type="EMBL" id="CDJ45954.1"/>
    </source>
</evidence>
<reference evidence="2" key="2">
    <citation type="submission" date="2013-10" db="EMBL/GenBank/DDBJ databases">
        <authorList>
            <person name="Aslett M."/>
        </authorList>
    </citation>
    <scope>NUCLEOTIDE SEQUENCE [LARGE SCALE GENOMIC DNA]</scope>
    <source>
        <strain evidence="2">Houghton</strain>
    </source>
</reference>
<evidence type="ECO:0000313" key="3">
    <source>
        <dbReference type="Proteomes" id="UP000030750"/>
    </source>
</evidence>
<dbReference type="AlphaFoldDB" id="U6LBP9"/>
<keyword evidence="1" id="KW-1133">Transmembrane helix</keyword>
<feature type="transmembrane region" description="Helical" evidence="1">
    <location>
        <begin position="77"/>
        <end position="96"/>
    </location>
</feature>
<proteinExistence type="predicted"/>
<keyword evidence="1" id="KW-0472">Membrane</keyword>
<organism evidence="2 3">
    <name type="scientific">Eimeria brunetti</name>
    <dbReference type="NCBI Taxonomy" id="51314"/>
    <lineage>
        <taxon>Eukaryota</taxon>
        <taxon>Sar</taxon>
        <taxon>Alveolata</taxon>
        <taxon>Apicomplexa</taxon>
        <taxon>Conoidasida</taxon>
        <taxon>Coccidia</taxon>
        <taxon>Eucoccidiorida</taxon>
        <taxon>Eimeriorina</taxon>
        <taxon>Eimeriidae</taxon>
        <taxon>Eimeria</taxon>
    </lineage>
</organism>
<name>U6LBP9_9EIME</name>
<accession>U6LBP9</accession>
<dbReference type="Proteomes" id="UP000030750">
    <property type="component" value="Unassembled WGS sequence"/>
</dbReference>